<comment type="catalytic activity">
    <reaction evidence="10">
        <text>tRNA(Asp) + L-aspartate + ATP = L-aspartyl-tRNA(Asp) + AMP + diphosphate</text>
        <dbReference type="Rhea" id="RHEA:19649"/>
        <dbReference type="Rhea" id="RHEA-COMP:9660"/>
        <dbReference type="Rhea" id="RHEA-COMP:9678"/>
        <dbReference type="ChEBI" id="CHEBI:29991"/>
        <dbReference type="ChEBI" id="CHEBI:30616"/>
        <dbReference type="ChEBI" id="CHEBI:33019"/>
        <dbReference type="ChEBI" id="CHEBI:78442"/>
        <dbReference type="ChEBI" id="CHEBI:78516"/>
        <dbReference type="ChEBI" id="CHEBI:456215"/>
        <dbReference type="EC" id="6.1.1.12"/>
    </reaction>
</comment>
<dbReference type="GO" id="GO:0005524">
    <property type="term" value="F:ATP binding"/>
    <property type="evidence" value="ECO:0007669"/>
    <property type="project" value="UniProtKB-KW"/>
</dbReference>
<dbReference type="GeneID" id="59337870"/>
<dbReference type="GO" id="GO:0004815">
    <property type="term" value="F:aspartate-tRNA ligase activity"/>
    <property type="evidence" value="ECO:0007669"/>
    <property type="project" value="UniProtKB-EC"/>
</dbReference>
<reference evidence="12 13" key="1">
    <citation type="journal article" date="2020" name="Genomics">
        <title>Complete, high-quality genomes from long-read metagenomic sequencing of two wolf lichen thalli reveals enigmatic genome architecture.</title>
        <authorList>
            <person name="McKenzie S.K."/>
            <person name="Walston R.F."/>
            <person name="Allen J.L."/>
        </authorList>
    </citation>
    <scope>NUCLEOTIDE SEQUENCE [LARGE SCALE GENOMIC DNA]</scope>
    <source>
        <strain evidence="12">WasteWater1</strain>
    </source>
</reference>
<dbReference type="PRINTS" id="PR01042">
    <property type="entry name" value="TRNASYNTHASP"/>
</dbReference>
<gene>
    <name evidence="12" type="ORF">HO133_009475</name>
</gene>
<name>A0A8H6CLB8_9LECA</name>
<evidence type="ECO:0000256" key="6">
    <source>
        <dbReference type="ARBA" id="ARBA00022741"/>
    </source>
</evidence>
<evidence type="ECO:0000256" key="1">
    <source>
        <dbReference type="ARBA" id="ARBA00004496"/>
    </source>
</evidence>
<dbReference type="PANTHER" id="PTHR43450:SF2">
    <property type="entry name" value="ASPARTATE--TRNA LIGASE"/>
    <property type="match status" value="1"/>
</dbReference>
<comment type="similarity">
    <text evidence="2">Belongs to the class-II aminoacyl-tRNA synthetase family. Type 2 subfamily.</text>
</comment>
<dbReference type="GO" id="GO:0017101">
    <property type="term" value="C:aminoacyl-tRNA synthetase multienzyme complex"/>
    <property type="evidence" value="ECO:0007669"/>
    <property type="project" value="TreeGrafter"/>
</dbReference>
<dbReference type="PANTHER" id="PTHR43450">
    <property type="entry name" value="ASPARTYL-TRNA SYNTHETASE"/>
    <property type="match status" value="1"/>
</dbReference>
<dbReference type="EMBL" id="JACCJB010000007">
    <property type="protein sequence ID" value="KAF6225475.1"/>
    <property type="molecule type" value="Genomic_DNA"/>
</dbReference>
<dbReference type="Proteomes" id="UP000593566">
    <property type="component" value="Unassembled WGS sequence"/>
</dbReference>
<dbReference type="InterPro" id="IPR002312">
    <property type="entry name" value="Asp/Asn-tRNA-synth_IIb"/>
</dbReference>
<protein>
    <recommendedName>
        <fullName evidence="3">aspartate--tRNA ligase</fullName>
        <ecNumber evidence="3">6.1.1.12</ecNumber>
    </recommendedName>
</protein>
<dbReference type="InterPro" id="IPR045864">
    <property type="entry name" value="aa-tRNA-synth_II/BPL/LPL"/>
</dbReference>
<sequence>MVQWIERIPTGSIIIVTGQIKKPDRPVTGTTKHDVEISIRELHVAVPFTVYEDEVSRQKELDDDDDAAGTGSHITDRARLTHRILDLRTSTSKAIFRINAGGFIEIHTPKLQGGATESGSSVFQLDDYFGRPALVAQSPQLAKQMCIAADYEKVYEIGPVFRAKNSNTPRHLTEYTGLDLEMAIEKHYHEALEVIDGVLKHIFKGINERFRDELGAAKRHFPHEDLVWLDKTPRIPFKEGVQMLIDSSWTDESGNPPSPLEDIHTRDEILPGELVNERYHTDYYILDNLTASARPFYTMPDPNDPKVTNTFDLFLRGQEILTSGQRIHDAQMLEEQMKAQGVDSSSMEDYMDGF</sequence>
<keyword evidence="6" id="KW-0547">Nucleotide-binding</keyword>
<evidence type="ECO:0000256" key="9">
    <source>
        <dbReference type="ARBA" id="ARBA00023146"/>
    </source>
</evidence>
<dbReference type="GO" id="GO:0006422">
    <property type="term" value="P:aspartyl-tRNA aminoacylation"/>
    <property type="evidence" value="ECO:0007669"/>
    <property type="project" value="InterPro"/>
</dbReference>
<dbReference type="SUPFAM" id="SSF50249">
    <property type="entry name" value="Nucleic acid-binding proteins"/>
    <property type="match status" value="1"/>
</dbReference>
<dbReference type="GO" id="GO:0005829">
    <property type="term" value="C:cytosol"/>
    <property type="evidence" value="ECO:0007669"/>
    <property type="project" value="TreeGrafter"/>
</dbReference>
<dbReference type="Gene3D" id="2.40.50.140">
    <property type="entry name" value="Nucleic acid-binding proteins"/>
    <property type="match status" value="1"/>
</dbReference>
<dbReference type="InterPro" id="IPR004523">
    <property type="entry name" value="Asp-tRNA_synthase_2"/>
</dbReference>
<keyword evidence="9" id="KW-0030">Aminoacyl-tRNA synthetase</keyword>
<keyword evidence="8" id="KW-0648">Protein biosynthesis</keyword>
<keyword evidence="5" id="KW-0436">Ligase</keyword>
<dbReference type="Pfam" id="PF00152">
    <property type="entry name" value="tRNA-synt_2"/>
    <property type="match status" value="1"/>
</dbReference>
<evidence type="ECO:0000259" key="11">
    <source>
        <dbReference type="PROSITE" id="PS50862"/>
    </source>
</evidence>
<accession>A0A8H6CLB8</accession>
<evidence type="ECO:0000256" key="10">
    <source>
        <dbReference type="ARBA" id="ARBA00047904"/>
    </source>
</evidence>
<dbReference type="RefSeq" id="XP_037154184.1">
    <property type="nucleotide sequence ID" value="XM_037300336.1"/>
</dbReference>
<dbReference type="EC" id="6.1.1.12" evidence="3"/>
<evidence type="ECO:0000256" key="5">
    <source>
        <dbReference type="ARBA" id="ARBA00022598"/>
    </source>
</evidence>
<evidence type="ECO:0000313" key="12">
    <source>
        <dbReference type="EMBL" id="KAF6225475.1"/>
    </source>
</evidence>
<proteinExistence type="inferred from homology"/>
<evidence type="ECO:0000256" key="7">
    <source>
        <dbReference type="ARBA" id="ARBA00022840"/>
    </source>
</evidence>
<organism evidence="12 13">
    <name type="scientific">Letharia lupina</name>
    <dbReference type="NCBI Taxonomy" id="560253"/>
    <lineage>
        <taxon>Eukaryota</taxon>
        <taxon>Fungi</taxon>
        <taxon>Dikarya</taxon>
        <taxon>Ascomycota</taxon>
        <taxon>Pezizomycotina</taxon>
        <taxon>Lecanoromycetes</taxon>
        <taxon>OSLEUM clade</taxon>
        <taxon>Lecanoromycetidae</taxon>
        <taxon>Lecanorales</taxon>
        <taxon>Lecanorineae</taxon>
        <taxon>Parmeliaceae</taxon>
        <taxon>Letharia</taxon>
    </lineage>
</organism>
<dbReference type="PROSITE" id="PS50862">
    <property type="entry name" value="AA_TRNA_LIGASE_II"/>
    <property type="match status" value="1"/>
</dbReference>
<keyword evidence="13" id="KW-1185">Reference proteome</keyword>
<evidence type="ECO:0000256" key="2">
    <source>
        <dbReference type="ARBA" id="ARBA00005312"/>
    </source>
</evidence>
<keyword evidence="7" id="KW-0067">ATP-binding</keyword>
<dbReference type="GO" id="GO:0003723">
    <property type="term" value="F:RNA binding"/>
    <property type="evidence" value="ECO:0007669"/>
    <property type="project" value="TreeGrafter"/>
</dbReference>
<evidence type="ECO:0000256" key="8">
    <source>
        <dbReference type="ARBA" id="ARBA00022917"/>
    </source>
</evidence>
<keyword evidence="4" id="KW-0963">Cytoplasm</keyword>
<evidence type="ECO:0000256" key="4">
    <source>
        <dbReference type="ARBA" id="ARBA00022490"/>
    </source>
</evidence>
<dbReference type="InterPro" id="IPR012340">
    <property type="entry name" value="NA-bd_OB-fold"/>
</dbReference>
<dbReference type="AlphaFoldDB" id="A0A8H6CLB8"/>
<comment type="subcellular location">
    <subcellularLocation>
        <location evidence="1">Cytoplasm</location>
    </subcellularLocation>
</comment>
<dbReference type="Gene3D" id="3.30.930.10">
    <property type="entry name" value="Bira Bifunctional Protein, Domain 2"/>
    <property type="match status" value="1"/>
</dbReference>
<evidence type="ECO:0000313" key="13">
    <source>
        <dbReference type="Proteomes" id="UP000593566"/>
    </source>
</evidence>
<feature type="domain" description="Aminoacyl-transfer RNA synthetases class-II family profile" evidence="11">
    <location>
        <begin position="95"/>
        <end position="354"/>
    </location>
</feature>
<comment type="caution">
    <text evidence="12">The sequence shown here is derived from an EMBL/GenBank/DDBJ whole genome shotgun (WGS) entry which is preliminary data.</text>
</comment>
<dbReference type="InterPro" id="IPR006195">
    <property type="entry name" value="aa-tRNA-synth_II"/>
</dbReference>
<dbReference type="SUPFAM" id="SSF55681">
    <property type="entry name" value="Class II aaRS and biotin synthetases"/>
    <property type="match status" value="1"/>
</dbReference>
<evidence type="ECO:0000256" key="3">
    <source>
        <dbReference type="ARBA" id="ARBA00012841"/>
    </source>
</evidence>
<dbReference type="InterPro" id="IPR004364">
    <property type="entry name" value="Aa-tRNA-synt_II"/>
</dbReference>